<protein>
    <submittedName>
        <fullName evidence="3">Aminotransferase</fullName>
    </submittedName>
</protein>
<organism evidence="3 4">
    <name type="scientific">Campylobacter concisus</name>
    <dbReference type="NCBI Taxonomy" id="199"/>
    <lineage>
        <taxon>Bacteria</taxon>
        <taxon>Pseudomonadati</taxon>
        <taxon>Campylobacterota</taxon>
        <taxon>Epsilonproteobacteria</taxon>
        <taxon>Campylobacterales</taxon>
        <taxon>Campylobacteraceae</taxon>
        <taxon>Campylobacter</taxon>
    </lineage>
</organism>
<evidence type="ECO:0000256" key="1">
    <source>
        <dbReference type="ARBA" id="ARBA00022898"/>
    </source>
</evidence>
<dbReference type="Gene3D" id="3.90.1150.10">
    <property type="entry name" value="Aspartate Aminotransferase, domain 1"/>
    <property type="match status" value="1"/>
</dbReference>
<keyword evidence="1" id="KW-0663">Pyridoxal phosphate</keyword>
<dbReference type="Proteomes" id="UP000192671">
    <property type="component" value="Unassembled WGS sequence"/>
</dbReference>
<dbReference type="PANTHER" id="PTHR43586">
    <property type="entry name" value="CYSTEINE DESULFURASE"/>
    <property type="match status" value="1"/>
</dbReference>
<feature type="domain" description="Aminotransferase class V" evidence="2">
    <location>
        <begin position="19"/>
        <end position="412"/>
    </location>
</feature>
<reference evidence="3 4" key="1">
    <citation type="journal article" date="2017" name="Gene Rep">
        <title>The ribosomal RNA operon (rrn) of Campylobacter concisus supports molecular typing to genomospecies level.</title>
        <authorList>
            <person name="Huq M."/>
            <person name="Van T.T.H."/>
            <person name="Gurtler V."/>
            <person name="Elshagmani E."/>
            <person name="Allemailem K.S."/>
            <person name="Smooker P.M."/>
            <person name="Istivan T.S."/>
        </authorList>
    </citation>
    <scope>NUCLEOTIDE SEQUENCE [LARGE SCALE GENOMIC DNA]</scope>
    <source>
        <strain evidence="3 4">RCH 26</strain>
    </source>
</reference>
<sequence>MLNLDEIQKNIILKPGVHYFDFAASGLAYEPVEREIADALKTYANTHSDSSSSAIITQRHYEDARESLKKLLGVDERFCLIACGQGATAAIKKFQELLGIYLPPATRSAIGEANLRAAQLPLVLVSPYEHHSNELSFREGLCDYLRVPLSESGEIDLLALERILKINTGRRIIGSFSAASNVTGVVSDYKKISELIRAAGGIIAFDCAALSSHANLDCNYFDAIFLSPHKLLGGVASCGLLAIKKELLNSDVPTFAAGGTVAYASREGHVFLKNPEQLEEGGTPPIIGLMRANLAYALRNEVGFEQIKSDEDELARLFESELAGIDEIINYAPKGAPRLPIISFNVRGVSAYDFAASLSNDFGIQTRAGVMCAGPYAHDLLGIKEGRMPESKPGFVRVSLHYTHTEQDVLYLAGAIKSCIKKHRELWGEEKAMYEMFGGKIF</sequence>
<dbReference type="Gene3D" id="3.40.640.10">
    <property type="entry name" value="Type I PLP-dependent aspartate aminotransferase-like (Major domain)"/>
    <property type="match status" value="1"/>
</dbReference>
<dbReference type="Pfam" id="PF00266">
    <property type="entry name" value="Aminotran_5"/>
    <property type="match status" value="1"/>
</dbReference>
<dbReference type="InterPro" id="IPR015424">
    <property type="entry name" value="PyrdxlP-dep_Trfase"/>
</dbReference>
<dbReference type="InterPro" id="IPR015422">
    <property type="entry name" value="PyrdxlP-dep_Trfase_small"/>
</dbReference>
<keyword evidence="3" id="KW-0808">Transferase</keyword>
<proteinExistence type="predicted"/>
<keyword evidence="3" id="KW-0032">Aminotransferase</keyword>
<dbReference type="EMBL" id="LVWL01000018">
    <property type="protein sequence ID" value="ORI08549.1"/>
    <property type="molecule type" value="Genomic_DNA"/>
</dbReference>
<accession>A0A1X0U3D2</accession>
<dbReference type="GO" id="GO:0008483">
    <property type="term" value="F:transaminase activity"/>
    <property type="evidence" value="ECO:0007669"/>
    <property type="project" value="UniProtKB-KW"/>
</dbReference>
<dbReference type="InterPro" id="IPR015421">
    <property type="entry name" value="PyrdxlP-dep_Trfase_major"/>
</dbReference>
<dbReference type="AlphaFoldDB" id="A0A1X0U3D2"/>
<evidence type="ECO:0000313" key="4">
    <source>
        <dbReference type="Proteomes" id="UP000192671"/>
    </source>
</evidence>
<dbReference type="SUPFAM" id="SSF53383">
    <property type="entry name" value="PLP-dependent transferases"/>
    <property type="match status" value="1"/>
</dbReference>
<comment type="caution">
    <text evidence="3">The sequence shown here is derived from an EMBL/GenBank/DDBJ whole genome shotgun (WGS) entry which is preliminary data.</text>
</comment>
<dbReference type="PANTHER" id="PTHR43586:SF8">
    <property type="entry name" value="CYSTEINE DESULFURASE 1, CHLOROPLASTIC"/>
    <property type="match status" value="1"/>
</dbReference>
<name>A0A1X0U3D2_9BACT</name>
<evidence type="ECO:0000259" key="2">
    <source>
        <dbReference type="Pfam" id="PF00266"/>
    </source>
</evidence>
<gene>
    <name evidence="3" type="ORF">A3835_03155</name>
</gene>
<evidence type="ECO:0000313" key="3">
    <source>
        <dbReference type="EMBL" id="ORI08549.1"/>
    </source>
</evidence>
<dbReference type="InterPro" id="IPR000192">
    <property type="entry name" value="Aminotrans_V_dom"/>
</dbReference>